<dbReference type="Proteomes" id="UP000032180">
    <property type="component" value="Chromosome 10"/>
</dbReference>
<dbReference type="Gramene" id="LPERR10G04840.1">
    <property type="protein sequence ID" value="LPERR10G04840.1"/>
    <property type="gene ID" value="LPERR10G04840"/>
</dbReference>
<protein>
    <submittedName>
        <fullName evidence="1">Uncharacterized protein</fullName>
    </submittedName>
</protein>
<keyword evidence="2" id="KW-1185">Reference proteome</keyword>
<evidence type="ECO:0000313" key="2">
    <source>
        <dbReference type="Proteomes" id="UP000032180"/>
    </source>
</evidence>
<organism evidence="1 2">
    <name type="scientific">Leersia perrieri</name>
    <dbReference type="NCBI Taxonomy" id="77586"/>
    <lineage>
        <taxon>Eukaryota</taxon>
        <taxon>Viridiplantae</taxon>
        <taxon>Streptophyta</taxon>
        <taxon>Embryophyta</taxon>
        <taxon>Tracheophyta</taxon>
        <taxon>Spermatophyta</taxon>
        <taxon>Magnoliopsida</taxon>
        <taxon>Liliopsida</taxon>
        <taxon>Poales</taxon>
        <taxon>Poaceae</taxon>
        <taxon>BOP clade</taxon>
        <taxon>Oryzoideae</taxon>
        <taxon>Oryzeae</taxon>
        <taxon>Oryzinae</taxon>
        <taxon>Leersia</taxon>
    </lineage>
</organism>
<sequence>MAEYLFNYPIVMLGQRFDETINMGNLPVHYQTRSSPARWRRPETIRVSRDSISSVTPQRSRKT</sequence>
<reference evidence="1 2" key="1">
    <citation type="submission" date="2012-08" db="EMBL/GenBank/DDBJ databases">
        <title>Oryza genome evolution.</title>
        <authorList>
            <person name="Wing R.A."/>
        </authorList>
    </citation>
    <scope>NUCLEOTIDE SEQUENCE</scope>
</reference>
<dbReference type="AlphaFoldDB" id="A0A0D9XIV6"/>
<reference evidence="1" key="3">
    <citation type="submission" date="2015-04" db="UniProtKB">
        <authorList>
            <consortium name="EnsemblPlants"/>
        </authorList>
    </citation>
    <scope>IDENTIFICATION</scope>
</reference>
<dbReference type="EnsemblPlants" id="LPERR10G04840.1">
    <property type="protein sequence ID" value="LPERR10G04840.1"/>
    <property type="gene ID" value="LPERR10G04840"/>
</dbReference>
<reference evidence="2" key="2">
    <citation type="submission" date="2013-12" db="EMBL/GenBank/DDBJ databases">
        <authorList>
            <person name="Yu Y."/>
            <person name="Lee S."/>
            <person name="de Baynast K."/>
            <person name="Wissotski M."/>
            <person name="Liu L."/>
            <person name="Talag J."/>
            <person name="Goicoechea J."/>
            <person name="Angelova A."/>
            <person name="Jetty R."/>
            <person name="Kudrna D."/>
            <person name="Golser W."/>
            <person name="Rivera L."/>
            <person name="Zhang J."/>
            <person name="Wing R."/>
        </authorList>
    </citation>
    <scope>NUCLEOTIDE SEQUENCE</scope>
</reference>
<proteinExistence type="predicted"/>
<accession>A0A0D9XIV6</accession>
<dbReference type="HOGENOM" id="CLU_2888984_0_0_1"/>
<evidence type="ECO:0000313" key="1">
    <source>
        <dbReference type="EnsemblPlants" id="LPERR10G04840.1"/>
    </source>
</evidence>
<name>A0A0D9XIV6_9ORYZ</name>